<evidence type="ECO:0000313" key="2">
    <source>
        <dbReference type="Proteomes" id="UP000789739"/>
    </source>
</evidence>
<dbReference type="AlphaFoldDB" id="A0A9N9EAR6"/>
<accession>A0A9N9EAR6</accession>
<gene>
    <name evidence="1" type="ORF">PBRASI_LOCUS10982</name>
</gene>
<protein>
    <submittedName>
        <fullName evidence="1">6578_t:CDS:1</fullName>
    </submittedName>
</protein>
<name>A0A9N9EAR6_9GLOM</name>
<dbReference type="OrthoDB" id="2395269at2759"/>
<evidence type="ECO:0000313" key="1">
    <source>
        <dbReference type="EMBL" id="CAG8664737.1"/>
    </source>
</evidence>
<comment type="caution">
    <text evidence="1">The sequence shown here is derived from an EMBL/GenBank/DDBJ whole genome shotgun (WGS) entry which is preliminary data.</text>
</comment>
<sequence>MSRFEVLRNVDEAGRQLEVGNDKLDTPRIKVGSVKLQTRDYNELEKAALKIAELAWILLQVTGNSRKNTESCCLQKTTTYTYTEKCQYSLPPLSDYEAVPSKLYCTYHGECETSAVRCPSHITAPNIFCTHRLQQQHRVDRICNWYVEGERIVESSEDYVVTSRPEHTRELLVFPREHKTNKQLVKSYDFWW</sequence>
<proteinExistence type="predicted"/>
<organism evidence="1 2">
    <name type="scientific">Paraglomus brasilianum</name>
    <dbReference type="NCBI Taxonomy" id="144538"/>
    <lineage>
        <taxon>Eukaryota</taxon>
        <taxon>Fungi</taxon>
        <taxon>Fungi incertae sedis</taxon>
        <taxon>Mucoromycota</taxon>
        <taxon>Glomeromycotina</taxon>
        <taxon>Glomeromycetes</taxon>
        <taxon>Paraglomerales</taxon>
        <taxon>Paraglomeraceae</taxon>
        <taxon>Paraglomus</taxon>
    </lineage>
</organism>
<reference evidence="1" key="1">
    <citation type="submission" date="2021-06" db="EMBL/GenBank/DDBJ databases">
        <authorList>
            <person name="Kallberg Y."/>
            <person name="Tangrot J."/>
            <person name="Rosling A."/>
        </authorList>
    </citation>
    <scope>NUCLEOTIDE SEQUENCE</scope>
    <source>
        <strain evidence="1">BR232B</strain>
    </source>
</reference>
<keyword evidence="2" id="KW-1185">Reference proteome</keyword>
<dbReference type="Proteomes" id="UP000789739">
    <property type="component" value="Unassembled WGS sequence"/>
</dbReference>
<dbReference type="EMBL" id="CAJVPI010004053">
    <property type="protein sequence ID" value="CAG8664737.1"/>
    <property type="molecule type" value="Genomic_DNA"/>
</dbReference>